<evidence type="ECO:0000313" key="1">
    <source>
        <dbReference type="EMBL" id="KAG5840510.1"/>
    </source>
</evidence>
<dbReference type="EMBL" id="JAFIRN010000010">
    <property type="protein sequence ID" value="KAG5840510.1"/>
    <property type="molecule type" value="Genomic_DNA"/>
</dbReference>
<dbReference type="GO" id="GO:0019432">
    <property type="term" value="P:triglyceride biosynthetic process"/>
    <property type="evidence" value="ECO:0007669"/>
    <property type="project" value="TreeGrafter"/>
</dbReference>
<gene>
    <name evidence="1" type="ORF">ANANG_G00189570</name>
</gene>
<proteinExistence type="predicted"/>
<protein>
    <recommendedName>
        <fullName evidence="3">Phospholipid/glycerol acyltransferase domain-containing protein</fullName>
    </recommendedName>
</protein>
<evidence type="ECO:0008006" key="3">
    <source>
        <dbReference type="Google" id="ProtNLM"/>
    </source>
</evidence>
<comment type="caution">
    <text evidence="1">The sequence shown here is derived from an EMBL/GenBank/DDBJ whole genome shotgun (WGS) entry which is preliminary data.</text>
</comment>
<name>A0A9D3RRU9_ANGAN</name>
<keyword evidence="2" id="KW-1185">Reference proteome</keyword>
<dbReference type="PANTHER" id="PTHR12563:SF15">
    <property type="entry name" value="GLYCEROL-3-PHOSPHATE ACYLTRANSFERASE 2, MITOCHONDRIAL"/>
    <property type="match status" value="1"/>
</dbReference>
<dbReference type="GO" id="GO:0008654">
    <property type="term" value="P:phospholipid biosynthetic process"/>
    <property type="evidence" value="ECO:0007669"/>
    <property type="project" value="TreeGrafter"/>
</dbReference>
<reference evidence="1" key="1">
    <citation type="submission" date="2021-01" db="EMBL/GenBank/DDBJ databases">
        <title>A chromosome-scale assembly of European eel, Anguilla anguilla.</title>
        <authorList>
            <person name="Henkel C."/>
            <person name="Jong-Raadsen S.A."/>
            <person name="Dufour S."/>
            <person name="Weltzien F.-A."/>
            <person name="Palstra A.P."/>
            <person name="Pelster B."/>
            <person name="Spaink H.P."/>
            <person name="Van Den Thillart G.E."/>
            <person name="Jansen H."/>
            <person name="Zahm M."/>
            <person name="Klopp C."/>
            <person name="Cedric C."/>
            <person name="Louis A."/>
            <person name="Berthelot C."/>
            <person name="Parey E."/>
            <person name="Roest Crollius H."/>
            <person name="Montfort J."/>
            <person name="Robinson-Rechavi M."/>
            <person name="Bucao C."/>
            <person name="Bouchez O."/>
            <person name="Gislard M."/>
            <person name="Lluch J."/>
            <person name="Milhes M."/>
            <person name="Lampietro C."/>
            <person name="Lopez Roques C."/>
            <person name="Donnadieu C."/>
            <person name="Braasch I."/>
            <person name="Desvignes T."/>
            <person name="Postlethwait J."/>
            <person name="Bobe J."/>
            <person name="Guiguen Y."/>
            <person name="Dirks R."/>
        </authorList>
    </citation>
    <scope>NUCLEOTIDE SEQUENCE</scope>
    <source>
        <strain evidence="1">Tag_6206</strain>
        <tissue evidence="1">Liver</tissue>
    </source>
</reference>
<dbReference type="GO" id="GO:0006072">
    <property type="term" value="P:glycerol-3-phosphate metabolic process"/>
    <property type="evidence" value="ECO:0007669"/>
    <property type="project" value="TreeGrafter"/>
</dbReference>
<sequence length="487" mass="52895">MFICSSALPQTLGSDSRLCGTARAGMPTNRTTDMLRERGDLAPETAAPARPAARRNAGEGLGGFFDAPLKPGPGALPSRGGVQRRGLGGARANAALAGFRERAARSLACGRTRAGCTNYLPSDLSISRSEPRWKSERRFRALALSWAIKIKKRLKPVTPFLGKFRPVVGQCCHQCTPKSLGWKLLKTSPSLGFQNLLAVNETHTRYRGWLVRRVCCVLFVGGCRVYPSSASGRADRVWASRRVQNALTLSDGVSEQNGRQLPRLTTRGRAAHILPVVDTCISPLLLRVTSWLLLKLLSSVFCSVQVNLSQLTALHKASEMEAPLVFVSVPQCGLDYALVPLALLCHNLRVPYTVCPLWMGNTWLRSVLRRLGVILLPAPSAAEQDAERDSLHGPVMTSLVGELLREGQSVSVTLSPGSGRGGQWLARVWEAVRDGAVPDVSLVPVSVAYDRPRPRRPRTGPSRRGVAYRSVTGASDIIAALLPRRRE</sequence>
<dbReference type="GO" id="GO:0004366">
    <property type="term" value="F:glycerol-3-phosphate O-acyltransferase activity"/>
    <property type="evidence" value="ECO:0007669"/>
    <property type="project" value="TreeGrafter"/>
</dbReference>
<dbReference type="GO" id="GO:0034587">
    <property type="term" value="P:piRNA processing"/>
    <property type="evidence" value="ECO:0007669"/>
    <property type="project" value="TreeGrafter"/>
</dbReference>
<accession>A0A9D3RRU9</accession>
<dbReference type="GO" id="GO:0006631">
    <property type="term" value="P:fatty acid metabolic process"/>
    <property type="evidence" value="ECO:0007669"/>
    <property type="project" value="TreeGrafter"/>
</dbReference>
<evidence type="ECO:0000313" key="2">
    <source>
        <dbReference type="Proteomes" id="UP001044222"/>
    </source>
</evidence>
<organism evidence="1 2">
    <name type="scientific">Anguilla anguilla</name>
    <name type="common">European freshwater eel</name>
    <name type="synonym">Muraena anguilla</name>
    <dbReference type="NCBI Taxonomy" id="7936"/>
    <lineage>
        <taxon>Eukaryota</taxon>
        <taxon>Metazoa</taxon>
        <taxon>Chordata</taxon>
        <taxon>Craniata</taxon>
        <taxon>Vertebrata</taxon>
        <taxon>Euteleostomi</taxon>
        <taxon>Actinopterygii</taxon>
        <taxon>Neopterygii</taxon>
        <taxon>Teleostei</taxon>
        <taxon>Anguilliformes</taxon>
        <taxon>Anguillidae</taxon>
        <taxon>Anguilla</taxon>
    </lineage>
</organism>
<dbReference type="PANTHER" id="PTHR12563">
    <property type="entry name" value="GLYCEROL-3-PHOSPHATE ACYLTRANSFERASE"/>
    <property type="match status" value="1"/>
</dbReference>
<dbReference type="AlphaFoldDB" id="A0A9D3RRU9"/>
<dbReference type="GO" id="GO:0031966">
    <property type="term" value="C:mitochondrial membrane"/>
    <property type="evidence" value="ECO:0007669"/>
    <property type="project" value="TreeGrafter"/>
</dbReference>
<dbReference type="Proteomes" id="UP001044222">
    <property type="component" value="Chromosome 10"/>
</dbReference>
<dbReference type="InterPro" id="IPR022284">
    <property type="entry name" value="GPAT/DHAPAT"/>
</dbReference>